<evidence type="ECO:0000256" key="4">
    <source>
        <dbReference type="ARBA" id="ARBA00022807"/>
    </source>
</evidence>
<organism evidence="6 7">
    <name type="scientific">Microlunatus endophyticus</name>
    <dbReference type="NCBI Taxonomy" id="1716077"/>
    <lineage>
        <taxon>Bacteria</taxon>
        <taxon>Bacillati</taxon>
        <taxon>Actinomycetota</taxon>
        <taxon>Actinomycetes</taxon>
        <taxon>Propionibacteriales</taxon>
        <taxon>Propionibacteriaceae</taxon>
        <taxon>Microlunatus</taxon>
    </lineage>
</organism>
<dbReference type="AlphaFoldDB" id="A0A917WA75"/>
<comment type="caution">
    <text evidence="6">The sequence shown here is derived from an EMBL/GenBank/DDBJ whole genome shotgun (WGS) entry which is preliminary data.</text>
</comment>
<evidence type="ECO:0000313" key="6">
    <source>
        <dbReference type="EMBL" id="GGL83542.1"/>
    </source>
</evidence>
<dbReference type="InterPro" id="IPR000064">
    <property type="entry name" value="NLP_P60_dom"/>
</dbReference>
<dbReference type="SUPFAM" id="SSF53955">
    <property type="entry name" value="Lysozyme-like"/>
    <property type="match status" value="1"/>
</dbReference>
<reference evidence="6" key="1">
    <citation type="journal article" date="2014" name="Int. J. Syst. Evol. Microbiol.">
        <title>Complete genome sequence of Corynebacterium casei LMG S-19264T (=DSM 44701T), isolated from a smear-ripened cheese.</title>
        <authorList>
            <consortium name="US DOE Joint Genome Institute (JGI-PGF)"/>
            <person name="Walter F."/>
            <person name="Albersmeier A."/>
            <person name="Kalinowski J."/>
            <person name="Ruckert C."/>
        </authorList>
    </citation>
    <scope>NUCLEOTIDE SEQUENCE</scope>
    <source>
        <strain evidence="6">CGMCC 4.7306</strain>
    </source>
</reference>
<feature type="domain" description="NlpC/P60" evidence="5">
    <location>
        <begin position="207"/>
        <end position="339"/>
    </location>
</feature>
<dbReference type="CDD" id="cd13399">
    <property type="entry name" value="Slt35-like"/>
    <property type="match status" value="1"/>
</dbReference>
<dbReference type="InterPro" id="IPR031304">
    <property type="entry name" value="SLT_2"/>
</dbReference>
<protein>
    <submittedName>
        <fullName evidence="6">Transglycosylase</fullName>
    </submittedName>
</protein>
<dbReference type="Proteomes" id="UP000613840">
    <property type="component" value="Unassembled WGS sequence"/>
</dbReference>
<dbReference type="SUPFAM" id="SSF54001">
    <property type="entry name" value="Cysteine proteinases"/>
    <property type="match status" value="1"/>
</dbReference>
<evidence type="ECO:0000256" key="2">
    <source>
        <dbReference type="ARBA" id="ARBA00022670"/>
    </source>
</evidence>
<dbReference type="Gene3D" id="3.90.1720.10">
    <property type="entry name" value="endopeptidase domain like (from Nostoc punctiforme)"/>
    <property type="match status" value="1"/>
</dbReference>
<dbReference type="InterPro" id="IPR038765">
    <property type="entry name" value="Papain-like_cys_pep_sf"/>
</dbReference>
<keyword evidence="4" id="KW-0788">Thiol protease</keyword>
<accession>A0A917WA75</accession>
<name>A0A917WA75_9ACTN</name>
<dbReference type="PROSITE" id="PS51935">
    <property type="entry name" value="NLPC_P60"/>
    <property type="match status" value="1"/>
</dbReference>
<gene>
    <name evidence="6" type="ORF">GCM10011575_47350</name>
</gene>
<dbReference type="Pfam" id="PF00877">
    <property type="entry name" value="NLPC_P60"/>
    <property type="match status" value="1"/>
</dbReference>
<dbReference type="InterPro" id="IPR023346">
    <property type="entry name" value="Lysozyme-like_dom_sf"/>
</dbReference>
<evidence type="ECO:0000313" key="7">
    <source>
        <dbReference type="Proteomes" id="UP000613840"/>
    </source>
</evidence>
<keyword evidence="2" id="KW-0645">Protease</keyword>
<evidence type="ECO:0000259" key="5">
    <source>
        <dbReference type="PROSITE" id="PS51935"/>
    </source>
</evidence>
<dbReference type="PANTHER" id="PTHR47359:SF3">
    <property type="entry name" value="NLP_P60 DOMAIN-CONTAINING PROTEIN-RELATED"/>
    <property type="match status" value="1"/>
</dbReference>
<reference evidence="6" key="2">
    <citation type="submission" date="2020-09" db="EMBL/GenBank/DDBJ databases">
        <authorList>
            <person name="Sun Q."/>
            <person name="Zhou Y."/>
        </authorList>
    </citation>
    <scope>NUCLEOTIDE SEQUENCE</scope>
    <source>
        <strain evidence="6">CGMCC 4.7306</strain>
    </source>
</reference>
<dbReference type="GO" id="GO:0006508">
    <property type="term" value="P:proteolysis"/>
    <property type="evidence" value="ECO:0007669"/>
    <property type="project" value="UniProtKB-KW"/>
</dbReference>
<sequence length="344" mass="34956">MKIVAGGSTVLVVAVPVLLIFLLLVTQEPAAGTGGAGAGNGGSGLAAGSVPAEDVQALADAGAECGAVSAPLLAAQVDAESSFNPRAVSAQGAEGIAQFLPSTWATWGRDYSGDGQADVWNVEDAIGSQAAYMCHIADLIQAAMDKGQVRGDLTRLMLAGYNVGEYAVIAAGGMPAGGAERYAAKITALVPRYAAITDDGSGTGDGSSLAAAAVVAARAKLGSPYVFGATGPAAYDCSGYIEYAYRAASGGRIDIGRLTYDQVASPYAHMVPLDALQPGDLVFIHVPGDAQGGWNHVVMFIGNNQLVEEPRPGEVARIMPMSEYAGYSETARRIVDPKAGEATS</sequence>
<proteinExistence type="inferred from homology"/>
<evidence type="ECO:0000256" key="1">
    <source>
        <dbReference type="ARBA" id="ARBA00007074"/>
    </source>
</evidence>
<keyword evidence="7" id="KW-1185">Reference proteome</keyword>
<dbReference type="GO" id="GO:0008234">
    <property type="term" value="F:cysteine-type peptidase activity"/>
    <property type="evidence" value="ECO:0007669"/>
    <property type="project" value="UniProtKB-KW"/>
</dbReference>
<comment type="similarity">
    <text evidence="1">Belongs to the peptidase C40 family.</text>
</comment>
<dbReference type="InterPro" id="IPR051794">
    <property type="entry name" value="PG_Endopeptidase_C40"/>
</dbReference>
<dbReference type="EMBL" id="BMMZ01000021">
    <property type="protein sequence ID" value="GGL83542.1"/>
    <property type="molecule type" value="Genomic_DNA"/>
</dbReference>
<dbReference type="Pfam" id="PF13406">
    <property type="entry name" value="SLT_2"/>
    <property type="match status" value="1"/>
</dbReference>
<dbReference type="Gene3D" id="1.10.530.10">
    <property type="match status" value="1"/>
</dbReference>
<keyword evidence="3" id="KW-0378">Hydrolase</keyword>
<evidence type="ECO:0000256" key="3">
    <source>
        <dbReference type="ARBA" id="ARBA00022801"/>
    </source>
</evidence>
<dbReference type="PANTHER" id="PTHR47359">
    <property type="entry name" value="PEPTIDOGLYCAN DL-ENDOPEPTIDASE CWLO"/>
    <property type="match status" value="1"/>
</dbReference>